<protein>
    <submittedName>
        <fullName evidence="7">ABC transporter permease</fullName>
    </submittedName>
</protein>
<keyword evidence="2 5" id="KW-0812">Transmembrane</keyword>
<comment type="subcellular location">
    <subcellularLocation>
        <location evidence="1">Membrane</location>
        <topology evidence="1">Multi-pass membrane protein</topology>
    </subcellularLocation>
</comment>
<gene>
    <name evidence="7" type="ORF">IFE08_13860</name>
</gene>
<feature type="domain" description="ABC-2 type transporter transmembrane" evidence="6">
    <location>
        <begin position="16"/>
        <end position="373"/>
    </location>
</feature>
<keyword evidence="3 5" id="KW-1133">Transmembrane helix</keyword>
<evidence type="ECO:0000313" key="8">
    <source>
        <dbReference type="Proteomes" id="UP000593915"/>
    </source>
</evidence>
<accession>A0A7S6WPB3</accession>
<feature type="transmembrane region" description="Helical" evidence="5">
    <location>
        <begin position="195"/>
        <end position="215"/>
    </location>
</feature>
<feature type="transmembrane region" description="Helical" evidence="5">
    <location>
        <begin position="360"/>
        <end position="379"/>
    </location>
</feature>
<dbReference type="GO" id="GO:0140359">
    <property type="term" value="F:ABC-type transporter activity"/>
    <property type="evidence" value="ECO:0007669"/>
    <property type="project" value="InterPro"/>
</dbReference>
<name>A0A7S6WPB3_9SPIR</name>
<dbReference type="InterPro" id="IPR013525">
    <property type="entry name" value="ABC2_TM"/>
</dbReference>
<evidence type="ECO:0000256" key="2">
    <source>
        <dbReference type="ARBA" id="ARBA00022692"/>
    </source>
</evidence>
<dbReference type="AlphaFoldDB" id="A0A7S6WPB3"/>
<dbReference type="RefSeq" id="WP_038176210.1">
    <property type="nucleotide sequence ID" value="NZ_CP061839.1"/>
</dbReference>
<dbReference type="Gene3D" id="3.40.1710.10">
    <property type="entry name" value="abc type-2 transporter like domain"/>
    <property type="match status" value="1"/>
</dbReference>
<evidence type="ECO:0000256" key="5">
    <source>
        <dbReference type="SAM" id="Phobius"/>
    </source>
</evidence>
<proteinExistence type="predicted"/>
<dbReference type="Proteomes" id="UP000593915">
    <property type="component" value="Chromosome"/>
</dbReference>
<dbReference type="Pfam" id="PF12698">
    <property type="entry name" value="ABC2_membrane_3"/>
    <property type="match status" value="1"/>
</dbReference>
<sequence length="389" mass="44239">MTVYKNFLRLIWSKKSMIIIYTAIFLITSFMFLKKSDRGIKEFKETPLKLIIIDNDNSELSKNLTAYLQTKNNVKIIDSKKNENLSKENILHYIKKEISLGNADAGIVINPNLEENLTSGTNCVLSLKDGRNANSIYIDMQIKKFLLFADSLKKAEGKFDFEKIHIALKESITVNKISEKQENGVNSWFKSFFNYFAWISFSIILNSIGWAVFMLKKPSLKIRNDVSPVSGLRFSIENFAAQLTVVFLILTVIIGFAVLLNIQHLRDIPIFAYILNSIIYAAVILSMAFMLNAVLKKGAVLGILGTVLPLALSFISGVFMPIEFISPAILKIAKLFPTYYFIKANEFVYGFSKIDWKNEAFLTLFLVIYFTAGTLFNRANRSQRKIELS</sequence>
<feature type="transmembrane region" description="Helical" evidence="5">
    <location>
        <begin position="12"/>
        <end position="33"/>
    </location>
</feature>
<evidence type="ECO:0000256" key="1">
    <source>
        <dbReference type="ARBA" id="ARBA00004141"/>
    </source>
</evidence>
<keyword evidence="4 5" id="KW-0472">Membrane</keyword>
<dbReference type="EMBL" id="CP061839">
    <property type="protein sequence ID" value="QOW60843.1"/>
    <property type="molecule type" value="Genomic_DNA"/>
</dbReference>
<feature type="transmembrane region" description="Helical" evidence="5">
    <location>
        <begin position="298"/>
        <end position="322"/>
    </location>
</feature>
<dbReference type="GO" id="GO:0016020">
    <property type="term" value="C:membrane"/>
    <property type="evidence" value="ECO:0007669"/>
    <property type="project" value="UniProtKB-SubCell"/>
</dbReference>
<evidence type="ECO:0000256" key="3">
    <source>
        <dbReference type="ARBA" id="ARBA00022989"/>
    </source>
</evidence>
<feature type="transmembrane region" description="Helical" evidence="5">
    <location>
        <begin position="236"/>
        <end position="258"/>
    </location>
</feature>
<evidence type="ECO:0000256" key="4">
    <source>
        <dbReference type="ARBA" id="ARBA00023136"/>
    </source>
</evidence>
<organism evidence="7 8">
    <name type="scientific">Treponema pedis</name>
    <dbReference type="NCBI Taxonomy" id="409322"/>
    <lineage>
        <taxon>Bacteria</taxon>
        <taxon>Pseudomonadati</taxon>
        <taxon>Spirochaetota</taxon>
        <taxon>Spirochaetia</taxon>
        <taxon>Spirochaetales</taxon>
        <taxon>Treponemataceae</taxon>
        <taxon>Treponema</taxon>
    </lineage>
</organism>
<evidence type="ECO:0000313" key="7">
    <source>
        <dbReference type="EMBL" id="QOW60843.1"/>
    </source>
</evidence>
<feature type="transmembrane region" description="Helical" evidence="5">
    <location>
        <begin position="270"/>
        <end position="291"/>
    </location>
</feature>
<reference evidence="7 8" key="1">
    <citation type="submission" date="2020-09" db="EMBL/GenBank/DDBJ databases">
        <title>Characterization of Treponema spp. from bovine digital dermatitis in Korea.</title>
        <authorList>
            <person name="Espiritu H.M."/>
            <person name="Cho Y.I."/>
            <person name="Mamuad L."/>
        </authorList>
    </citation>
    <scope>NUCLEOTIDE SEQUENCE [LARGE SCALE GENOMIC DNA]</scope>
    <source>
        <strain evidence="7 8">KS1</strain>
    </source>
</reference>
<evidence type="ECO:0000259" key="6">
    <source>
        <dbReference type="Pfam" id="PF12698"/>
    </source>
</evidence>